<evidence type="ECO:0000256" key="1">
    <source>
        <dbReference type="ARBA" id="ARBA00004851"/>
    </source>
</evidence>
<evidence type="ECO:0000256" key="10">
    <source>
        <dbReference type="ARBA" id="ARBA00024574"/>
    </source>
</evidence>
<dbReference type="PANTHER" id="PTHR42721:SF3">
    <property type="entry name" value="BETA-D-XYLOSIDASE 5-RELATED"/>
    <property type="match status" value="1"/>
</dbReference>
<dbReference type="GO" id="GO:0045493">
    <property type="term" value="P:xylan catabolic process"/>
    <property type="evidence" value="ECO:0007669"/>
    <property type="project" value="UniProtKB-UniPathway"/>
</dbReference>
<dbReference type="InterPro" id="IPR044993">
    <property type="entry name" value="BXL"/>
</dbReference>
<dbReference type="InterPro" id="IPR013783">
    <property type="entry name" value="Ig-like_fold"/>
</dbReference>
<keyword evidence="4 12" id="KW-0732">Signal</keyword>
<dbReference type="OrthoDB" id="47059at2759"/>
<dbReference type="AlphaFoldDB" id="A0A1V8TN10"/>
<evidence type="ECO:0000313" key="15">
    <source>
        <dbReference type="Proteomes" id="UP000192596"/>
    </source>
</evidence>
<keyword evidence="6" id="KW-0325">Glycoprotein</keyword>
<dbReference type="InterPro" id="IPR026891">
    <property type="entry name" value="Fn3-like"/>
</dbReference>
<organism evidence="14 15">
    <name type="scientific">Cryoendolithus antarcticus</name>
    <dbReference type="NCBI Taxonomy" id="1507870"/>
    <lineage>
        <taxon>Eukaryota</taxon>
        <taxon>Fungi</taxon>
        <taxon>Dikarya</taxon>
        <taxon>Ascomycota</taxon>
        <taxon>Pezizomycotina</taxon>
        <taxon>Dothideomycetes</taxon>
        <taxon>Dothideomycetidae</taxon>
        <taxon>Cladosporiales</taxon>
        <taxon>Cladosporiaceae</taxon>
        <taxon>Cryoendolithus</taxon>
    </lineage>
</organism>
<comment type="pathway">
    <text evidence="1">Glycan degradation; xylan degradation.</text>
</comment>
<dbReference type="EC" id="3.2.1.37" evidence="11"/>
<dbReference type="Pfam" id="PF01915">
    <property type="entry name" value="Glyco_hydro_3_C"/>
    <property type="match status" value="1"/>
</dbReference>
<dbReference type="InterPro" id="IPR017853">
    <property type="entry name" value="GH"/>
</dbReference>
<feature type="chain" id="PRO_5012054086" description="xylan 1,4-beta-xylosidase" evidence="12">
    <location>
        <begin position="17"/>
        <end position="799"/>
    </location>
</feature>
<gene>
    <name evidence="14" type="ORF">B0A48_02100</name>
</gene>
<dbReference type="SMART" id="SM01217">
    <property type="entry name" value="Fn3_like"/>
    <property type="match status" value="1"/>
</dbReference>
<dbReference type="SUPFAM" id="SSF52279">
    <property type="entry name" value="Beta-D-glucan exohydrolase, C-terminal domain"/>
    <property type="match status" value="1"/>
</dbReference>
<dbReference type="GO" id="GO:0031222">
    <property type="term" value="P:arabinan catabolic process"/>
    <property type="evidence" value="ECO:0007669"/>
    <property type="project" value="TreeGrafter"/>
</dbReference>
<dbReference type="PANTHER" id="PTHR42721">
    <property type="entry name" value="SUGAR HYDROLASE-RELATED"/>
    <property type="match status" value="1"/>
</dbReference>
<evidence type="ECO:0000256" key="11">
    <source>
        <dbReference type="ARBA" id="ARBA00026107"/>
    </source>
</evidence>
<evidence type="ECO:0000256" key="5">
    <source>
        <dbReference type="ARBA" id="ARBA00022801"/>
    </source>
</evidence>
<dbReference type="InterPro" id="IPR036881">
    <property type="entry name" value="Glyco_hydro_3_C_sf"/>
</dbReference>
<dbReference type="InterPro" id="IPR002772">
    <property type="entry name" value="Glyco_hydro_3_C"/>
</dbReference>
<evidence type="ECO:0000256" key="9">
    <source>
        <dbReference type="ARBA" id="ARBA00023326"/>
    </source>
</evidence>
<sequence length="799" mass="86690">MSLRYLVVAIAAQASAQLTGRGFPDCVNGPLSNNTVCDTSAEPLARATALIAAFTLQEKLNNTGSTSPGVPRLGLPAYTWWQEALHGVASSPGVNFSDSGDYSYATSFPQPILMGAAFDDELIRDVATVVSTEARAFNNDQRAGLDFWTPNINPFKDPRWGRGQETPGEDPFHLSSYVHALIDGLQGGYDPKYKRIMATCKHFTGYDMESWNGNLRYQWDAHINSQDLVEYYMPSFQSCARDSNVAAFMCSYNSLNGRPTCADPYLLQTVLREHWGWTEEQQWVTSDCDAVQNIYLPRGYNDTREAAVAQALIAGTDVDCGTYFQEFLPGAYAQGLFDISVLDQALVRQYSGLVRVGYFDGPSVPYRNLTFSDVNTQASQALALKAAEEGIALLKNDGALPMTIGANMTIGLVGDWANATTQMQGNYAGIAPYLHGPYYAANQTGAKVAIANVPGGQGDPTTDNWRKAWTVANQSDQLFYIGGIDNTVELEGNDRVTIAWTGAQLDMISRLAELKPGLVVVQMGAGSLDSSAILNNPNISALLWAGYPGQDGGTAIFNIITGKTAPAGRLPTTMYPANYIAQVPMTDMSLRPSTNNPGRTYQWYDKAVLPFGTGLHYTNFTASVATPTSRYGSANGSTTYSIESLTTGCNETYMDRCPFRTFAVDVTNTGSVCSDYVTLGYLTGSFGPTPYPLKRLVAYTRLHDVQAGSSQTANLVLDLASLSRVADNGDRVLYPGDYALMIDNAPLAMVNFTLTGEAYTLDHWPQPPEPVYQATDYFVGGFGSTYGDEIMVNVTSTML</sequence>
<dbReference type="Gene3D" id="3.20.20.300">
    <property type="entry name" value="Glycoside hydrolase, family 3, N-terminal domain"/>
    <property type="match status" value="1"/>
</dbReference>
<evidence type="ECO:0000256" key="8">
    <source>
        <dbReference type="ARBA" id="ARBA00023295"/>
    </source>
</evidence>
<evidence type="ECO:0000256" key="2">
    <source>
        <dbReference type="ARBA" id="ARBA00005336"/>
    </source>
</evidence>
<dbReference type="Gene3D" id="2.60.40.10">
    <property type="entry name" value="Immunoglobulins"/>
    <property type="match status" value="1"/>
</dbReference>
<evidence type="ECO:0000259" key="13">
    <source>
        <dbReference type="SMART" id="SM01217"/>
    </source>
</evidence>
<dbReference type="InterPro" id="IPR036962">
    <property type="entry name" value="Glyco_hydro_3_N_sf"/>
</dbReference>
<dbReference type="GO" id="GO:0046556">
    <property type="term" value="F:alpha-L-arabinofuranosidase activity"/>
    <property type="evidence" value="ECO:0007669"/>
    <property type="project" value="TreeGrafter"/>
</dbReference>
<feature type="signal peptide" evidence="12">
    <location>
        <begin position="1"/>
        <end position="16"/>
    </location>
</feature>
<protein>
    <recommendedName>
        <fullName evidence="11">xylan 1,4-beta-xylosidase</fullName>
        <ecNumber evidence="11">3.2.1.37</ecNumber>
    </recommendedName>
</protein>
<evidence type="ECO:0000256" key="6">
    <source>
        <dbReference type="ARBA" id="ARBA00023180"/>
    </source>
</evidence>
<comment type="catalytic activity">
    <reaction evidence="10">
        <text>Hydrolysis of (1-&gt;4)-beta-D-xylans, to remove successive D-xylose residues from the non-reducing termini.</text>
        <dbReference type="EC" id="3.2.1.37"/>
    </reaction>
</comment>
<evidence type="ECO:0000256" key="7">
    <source>
        <dbReference type="ARBA" id="ARBA00023277"/>
    </source>
</evidence>
<feature type="domain" description="Fibronectin type III-like" evidence="13">
    <location>
        <begin position="676"/>
        <end position="746"/>
    </location>
</feature>
<keyword evidence="3" id="KW-0858">Xylan degradation</keyword>
<keyword evidence="8" id="KW-0326">Glycosidase</keyword>
<dbReference type="Proteomes" id="UP000192596">
    <property type="component" value="Unassembled WGS sequence"/>
</dbReference>
<evidence type="ECO:0000313" key="14">
    <source>
        <dbReference type="EMBL" id="OQO12638.1"/>
    </source>
</evidence>
<keyword evidence="9" id="KW-0624">Polysaccharide degradation</keyword>
<evidence type="ECO:0000256" key="4">
    <source>
        <dbReference type="ARBA" id="ARBA00022729"/>
    </source>
</evidence>
<dbReference type="SUPFAM" id="SSF51445">
    <property type="entry name" value="(Trans)glycosidases"/>
    <property type="match status" value="1"/>
</dbReference>
<reference evidence="15" key="1">
    <citation type="submission" date="2017-03" db="EMBL/GenBank/DDBJ databases">
        <title>Genomes of endolithic fungi from Antarctica.</title>
        <authorList>
            <person name="Coleine C."/>
            <person name="Masonjones S."/>
            <person name="Stajich J.E."/>
        </authorList>
    </citation>
    <scope>NUCLEOTIDE SEQUENCE [LARGE SCALE GENOMIC DNA]</scope>
    <source>
        <strain evidence="15">CCFEE 5527</strain>
    </source>
</reference>
<evidence type="ECO:0000256" key="3">
    <source>
        <dbReference type="ARBA" id="ARBA00022651"/>
    </source>
</evidence>
<keyword evidence="5" id="KW-0378">Hydrolase</keyword>
<keyword evidence="7" id="KW-0119">Carbohydrate metabolism</keyword>
<dbReference type="STRING" id="1507870.A0A1V8TN10"/>
<accession>A0A1V8TN10</accession>
<comment type="similarity">
    <text evidence="2">Belongs to the glycosyl hydrolase 3 family.</text>
</comment>
<proteinExistence type="inferred from homology"/>
<comment type="caution">
    <text evidence="14">The sequence shown here is derived from an EMBL/GenBank/DDBJ whole genome shotgun (WGS) entry which is preliminary data.</text>
</comment>
<dbReference type="Pfam" id="PF00933">
    <property type="entry name" value="Glyco_hydro_3"/>
    <property type="match status" value="1"/>
</dbReference>
<evidence type="ECO:0000256" key="12">
    <source>
        <dbReference type="SAM" id="SignalP"/>
    </source>
</evidence>
<dbReference type="InterPro" id="IPR001764">
    <property type="entry name" value="Glyco_hydro_3_N"/>
</dbReference>
<dbReference type="EMBL" id="NAJO01000004">
    <property type="protein sequence ID" value="OQO12638.1"/>
    <property type="molecule type" value="Genomic_DNA"/>
</dbReference>
<dbReference type="UniPathway" id="UPA00114"/>
<dbReference type="Pfam" id="PF14310">
    <property type="entry name" value="Fn3-like"/>
    <property type="match status" value="1"/>
</dbReference>
<dbReference type="GO" id="GO:0009044">
    <property type="term" value="F:xylan 1,4-beta-xylosidase activity"/>
    <property type="evidence" value="ECO:0007669"/>
    <property type="project" value="UniProtKB-EC"/>
</dbReference>
<dbReference type="InParanoid" id="A0A1V8TN10"/>
<name>A0A1V8TN10_9PEZI</name>
<dbReference type="Gene3D" id="3.40.50.1700">
    <property type="entry name" value="Glycoside hydrolase family 3 C-terminal domain"/>
    <property type="match status" value="1"/>
</dbReference>
<keyword evidence="15" id="KW-1185">Reference proteome</keyword>